<proteinExistence type="inferred from homology"/>
<dbReference type="PANTHER" id="PTHR38465:SF1">
    <property type="entry name" value="HTH-TYPE TRANSCRIPTIONAL REGULATOR MJ1563-RELATED"/>
    <property type="match status" value="1"/>
</dbReference>
<dbReference type="InterPro" id="IPR036388">
    <property type="entry name" value="WH-like_DNA-bd_sf"/>
</dbReference>
<dbReference type="InterPro" id="IPR026282">
    <property type="entry name" value="MJ1563"/>
</dbReference>
<keyword evidence="2 4" id="KW-0238">DNA-binding</keyword>
<evidence type="ECO:0000256" key="2">
    <source>
        <dbReference type="ARBA" id="ARBA00023125"/>
    </source>
</evidence>
<sequence>MNKLQSLSNEHIAKIQSIRQRVIETIGSNMDLYGITLSIGHMYGHMYFQNEPVTLDEMGDVMGMSKTSMSTGMRTLIDLKMVHKVWGKGSRKDLYVVEHDWHQTFIDYFSVEWRKSIEMNISAINKALVEVRKLRREAEETQDGALSDVLDHDEKKLDEARKYYLWLGRLIDAFESGAIFELVPKEE</sequence>
<evidence type="ECO:0000256" key="1">
    <source>
        <dbReference type="ARBA" id="ARBA00023015"/>
    </source>
</evidence>
<accession>A0A5R9GB05</accession>
<dbReference type="InterPro" id="IPR052362">
    <property type="entry name" value="HTH-GbsR_regulator"/>
</dbReference>
<keyword evidence="3 4" id="KW-0804">Transcription</keyword>
<dbReference type="Gene3D" id="1.10.10.10">
    <property type="entry name" value="Winged helix-like DNA-binding domain superfamily/Winged helix DNA-binding domain"/>
    <property type="match status" value="1"/>
</dbReference>
<evidence type="ECO:0000256" key="4">
    <source>
        <dbReference type="PIRNR" id="PIRNR006707"/>
    </source>
</evidence>
<keyword evidence="6" id="KW-1185">Reference proteome</keyword>
<organism evidence="5 6">
    <name type="scientific">Paenibacillus antri</name>
    <dbReference type="NCBI Taxonomy" id="2582848"/>
    <lineage>
        <taxon>Bacteria</taxon>
        <taxon>Bacillati</taxon>
        <taxon>Bacillota</taxon>
        <taxon>Bacilli</taxon>
        <taxon>Bacillales</taxon>
        <taxon>Paenibacillaceae</taxon>
        <taxon>Paenibacillus</taxon>
    </lineage>
</organism>
<gene>
    <name evidence="5" type="ORF">FE782_16195</name>
</gene>
<dbReference type="SUPFAM" id="SSF46785">
    <property type="entry name" value="Winged helix' DNA-binding domain"/>
    <property type="match status" value="1"/>
</dbReference>
<dbReference type="InterPro" id="IPR036390">
    <property type="entry name" value="WH_DNA-bd_sf"/>
</dbReference>
<evidence type="ECO:0000313" key="6">
    <source>
        <dbReference type="Proteomes" id="UP000309676"/>
    </source>
</evidence>
<dbReference type="PIRSF" id="PIRSF006707">
    <property type="entry name" value="MJ1563"/>
    <property type="match status" value="1"/>
</dbReference>
<reference evidence="5 6" key="1">
    <citation type="submission" date="2019-05" db="EMBL/GenBank/DDBJ databases">
        <authorList>
            <person name="Narsing Rao M.P."/>
            <person name="Li W.J."/>
        </authorList>
    </citation>
    <scope>NUCLEOTIDE SEQUENCE [LARGE SCALE GENOMIC DNA]</scope>
    <source>
        <strain evidence="5 6">SYSU_K30003</strain>
    </source>
</reference>
<comment type="caution">
    <text evidence="5">The sequence shown here is derived from an EMBL/GenBank/DDBJ whole genome shotgun (WGS) entry which is preliminary data.</text>
</comment>
<name>A0A5R9GB05_9BACL</name>
<dbReference type="OrthoDB" id="9800374at2"/>
<dbReference type="RefSeq" id="WP_138195264.1">
    <property type="nucleotide sequence ID" value="NZ_VCIW01000010.1"/>
</dbReference>
<dbReference type="PANTHER" id="PTHR38465">
    <property type="entry name" value="HTH-TYPE TRANSCRIPTIONAL REGULATOR MJ1563-RELATED"/>
    <property type="match status" value="1"/>
</dbReference>
<keyword evidence="1 4" id="KW-0805">Transcription regulation</keyword>
<evidence type="ECO:0000256" key="3">
    <source>
        <dbReference type="ARBA" id="ARBA00023163"/>
    </source>
</evidence>
<comment type="similarity">
    <text evidence="4">Belongs to the GbsR family.</text>
</comment>
<evidence type="ECO:0000313" key="5">
    <source>
        <dbReference type="EMBL" id="TLS51270.1"/>
    </source>
</evidence>
<dbReference type="EMBL" id="VCIW01000010">
    <property type="protein sequence ID" value="TLS51270.1"/>
    <property type="molecule type" value="Genomic_DNA"/>
</dbReference>
<dbReference type="AlphaFoldDB" id="A0A5R9GB05"/>
<dbReference type="Proteomes" id="UP000309676">
    <property type="component" value="Unassembled WGS sequence"/>
</dbReference>
<protein>
    <recommendedName>
        <fullName evidence="4">HTH-type transcriptional regulator</fullName>
    </recommendedName>
</protein>
<dbReference type="GO" id="GO:0003677">
    <property type="term" value="F:DNA binding"/>
    <property type="evidence" value="ECO:0007669"/>
    <property type="project" value="UniProtKB-UniRule"/>
</dbReference>